<evidence type="ECO:0000313" key="2">
    <source>
        <dbReference type="Proteomes" id="UP001497535"/>
    </source>
</evidence>
<keyword evidence="2" id="KW-1185">Reference proteome</keyword>
<dbReference type="Proteomes" id="UP001497535">
    <property type="component" value="Unassembled WGS sequence"/>
</dbReference>
<proteinExistence type="predicted"/>
<comment type="caution">
    <text evidence="1">The sequence shown here is derived from an EMBL/GenBank/DDBJ whole genome shotgun (WGS) entry which is preliminary data.</text>
</comment>
<reference evidence="1" key="1">
    <citation type="submission" date="2023-11" db="EMBL/GenBank/DDBJ databases">
        <authorList>
            <person name="Poullet M."/>
        </authorList>
    </citation>
    <scope>NUCLEOTIDE SEQUENCE</scope>
    <source>
        <strain evidence="1">E1834</strain>
    </source>
</reference>
<sequence>MFLNILIINFIILTIQQFVVVKATTSGFDTVQNISTETFTQAKSSANFFIGRVFNGALFDIPSDGPSLESAVDQAGIQNMLNANSAGI</sequence>
<gene>
    <name evidence="1" type="ORF">MENTE1834_LOCUS42287</name>
</gene>
<dbReference type="EMBL" id="CAVMJV010000110">
    <property type="protein sequence ID" value="CAK5101432.1"/>
    <property type="molecule type" value="Genomic_DNA"/>
</dbReference>
<accession>A0ACB1ARP0</accession>
<evidence type="ECO:0000313" key="1">
    <source>
        <dbReference type="EMBL" id="CAK5101432.1"/>
    </source>
</evidence>
<name>A0ACB1ARP0_MELEN</name>
<protein>
    <submittedName>
        <fullName evidence="1">Uncharacterized protein</fullName>
    </submittedName>
</protein>
<organism evidence="1 2">
    <name type="scientific">Meloidogyne enterolobii</name>
    <name type="common">Root-knot nematode worm</name>
    <name type="synonym">Meloidogyne mayaguensis</name>
    <dbReference type="NCBI Taxonomy" id="390850"/>
    <lineage>
        <taxon>Eukaryota</taxon>
        <taxon>Metazoa</taxon>
        <taxon>Ecdysozoa</taxon>
        <taxon>Nematoda</taxon>
        <taxon>Chromadorea</taxon>
        <taxon>Rhabditida</taxon>
        <taxon>Tylenchina</taxon>
        <taxon>Tylenchomorpha</taxon>
        <taxon>Tylenchoidea</taxon>
        <taxon>Meloidogynidae</taxon>
        <taxon>Meloidogyninae</taxon>
        <taxon>Meloidogyne</taxon>
    </lineage>
</organism>